<keyword evidence="2" id="KW-1185">Reference proteome</keyword>
<gene>
    <name evidence="1" type="ORF">RPERSI_LOCUS3918</name>
</gene>
<evidence type="ECO:0000313" key="1">
    <source>
        <dbReference type="EMBL" id="CAG8550059.1"/>
    </source>
</evidence>
<dbReference type="EMBL" id="CAJVQC010005161">
    <property type="protein sequence ID" value="CAG8550059.1"/>
    <property type="molecule type" value="Genomic_DNA"/>
</dbReference>
<reference evidence="1" key="1">
    <citation type="submission" date="2021-06" db="EMBL/GenBank/DDBJ databases">
        <authorList>
            <person name="Kallberg Y."/>
            <person name="Tangrot J."/>
            <person name="Rosling A."/>
        </authorList>
    </citation>
    <scope>NUCLEOTIDE SEQUENCE</scope>
    <source>
        <strain evidence="1">MA461A</strain>
    </source>
</reference>
<name>A0ACA9LUC8_9GLOM</name>
<comment type="caution">
    <text evidence="1">The sequence shown here is derived from an EMBL/GenBank/DDBJ whole genome shotgun (WGS) entry which is preliminary data.</text>
</comment>
<dbReference type="Proteomes" id="UP000789920">
    <property type="component" value="Unassembled WGS sequence"/>
</dbReference>
<evidence type="ECO:0000313" key="2">
    <source>
        <dbReference type="Proteomes" id="UP000789920"/>
    </source>
</evidence>
<organism evidence="1 2">
    <name type="scientific">Racocetra persica</name>
    <dbReference type="NCBI Taxonomy" id="160502"/>
    <lineage>
        <taxon>Eukaryota</taxon>
        <taxon>Fungi</taxon>
        <taxon>Fungi incertae sedis</taxon>
        <taxon>Mucoromycota</taxon>
        <taxon>Glomeromycotina</taxon>
        <taxon>Glomeromycetes</taxon>
        <taxon>Diversisporales</taxon>
        <taxon>Gigasporaceae</taxon>
        <taxon>Racocetra</taxon>
    </lineage>
</organism>
<protein>
    <submittedName>
        <fullName evidence="1">3611_t:CDS:1</fullName>
    </submittedName>
</protein>
<sequence length="159" mass="19334">QDKMYAKVAICTRKTMIPLRENHAFLIKTQERNKYIMIRYTVRDGTYHTNTIEWHCIPNGWIATEFTPINMVISNFDKNEQTNNKYFVEYRAVKNKLNDLFDDQTLRWLKKEWSRISFTQWLVLKFEVFVESVKRFADNCKSMFKRALEKVHVEFLFKM</sequence>
<proteinExistence type="predicted"/>
<feature type="non-terminal residue" evidence="1">
    <location>
        <position position="1"/>
    </location>
</feature>
<accession>A0ACA9LUC8</accession>